<feature type="compositionally biased region" description="Low complexity" evidence="2">
    <location>
        <begin position="711"/>
        <end position="730"/>
    </location>
</feature>
<sequence length="873" mass="94828">MEIKSLCFFSTTTTTTTSLTMQTSKSTSSQSPSPSASPSLSPSPPLPSTTSSGSRSRGHSFNSAPSSSSPLSRVSTSGSDSAATVVPSASIKTVQSPPPHSFSSLHLAPDGGEPSIAQMESHASTSSFRARSRSPGKLEDLPKMEDNKMTMSAFSWWGRGDDDEKGVEKDDKGKAAMVSTLRPWRDGSSGEPKRKGTIPQEQTEGWITTRQRVAQAAVSVLGVAVDVTHEALTLSADLLEFAPVPGLSAVARTLLLIWDSLQMVDLNRLQCLRLTERCADILLSVRQEVQEAGDTVTEELRDPIVKLTDAFNSVYTFLQKQAHRPFLKRYIKRDEILKQISGCDAELQQALGMFSLSIQIRILKQVQAADARRAEESRMILDEVVQDRKEREEERLRREADKREREAEKEERLRLGGLGPTGPPPSYPSSSSTVTLGRSSNGTITPAGDNTITGVQPPAGPSTYPAGPIYATYPLSPTVSGVSTPGGPAAGPSLPSAPATVITPPPITIPTSQPRLVLSPTSPTSLSRALEAIRIKQNLSDAALDAQDLRNLMRRALAAGSDVEMLQVLGVGREEMPEAIKTMQRALEMIVERERREDEEALRLRDFQNAMAGGFQMQGQPQSQPPTQPMPQYPREINEESVRPARPSVTRSSSAASRVSQNLVKMARRISTQNGIATVQEEGTDNGTTPSEGKAWLKGKGKDNGVRRSKTVSTQMSKSSTSSDSGISGVSAGGSGGSAESKPKDTLDREFVESGIDALRRMSRGADRELSLPSWTITRYEVDREKKIGVGFFSDVYRGTWRNSTVAIKVLVETTPRDLFVREIGIWKKLQHPNVLELYGASSTSGDPPWFFVSPYMQNGSLSEFLRRILSRE</sequence>
<dbReference type="EMBL" id="JBAHYK010000918">
    <property type="protein sequence ID" value="KAL0570529.1"/>
    <property type="molecule type" value="Genomic_DNA"/>
</dbReference>
<feature type="region of interest" description="Disordered" evidence="2">
    <location>
        <begin position="674"/>
        <end position="747"/>
    </location>
</feature>
<dbReference type="Proteomes" id="UP001465976">
    <property type="component" value="Unassembled WGS sequence"/>
</dbReference>
<proteinExistence type="predicted"/>
<feature type="binding site" evidence="1">
    <location>
        <position position="809"/>
    </location>
    <ligand>
        <name>ATP</name>
        <dbReference type="ChEBI" id="CHEBI:30616"/>
    </ligand>
</feature>
<feature type="compositionally biased region" description="Low complexity" evidence="2">
    <location>
        <begin position="428"/>
        <end position="440"/>
    </location>
</feature>
<accession>A0ABR3F5W1</accession>
<dbReference type="InterPro" id="IPR036537">
    <property type="entry name" value="Adaptor_Cbl_N_dom_sf"/>
</dbReference>
<evidence type="ECO:0000313" key="4">
    <source>
        <dbReference type="EMBL" id="KAL0570529.1"/>
    </source>
</evidence>
<dbReference type="InterPro" id="IPR059179">
    <property type="entry name" value="MLKL-like_MCAfunc"/>
</dbReference>
<dbReference type="InterPro" id="IPR011009">
    <property type="entry name" value="Kinase-like_dom_sf"/>
</dbReference>
<feature type="region of interest" description="Disordered" evidence="2">
    <location>
        <begin position="639"/>
        <end position="660"/>
    </location>
</feature>
<feature type="region of interest" description="Disordered" evidence="2">
    <location>
        <begin position="159"/>
        <end position="204"/>
    </location>
</feature>
<feature type="compositionally biased region" description="Basic and acidic residues" evidence="2">
    <location>
        <begin position="387"/>
        <end position="414"/>
    </location>
</feature>
<dbReference type="InterPro" id="IPR001245">
    <property type="entry name" value="Ser-Thr/Tyr_kinase_cat_dom"/>
</dbReference>
<feature type="domain" description="Protein kinase" evidence="3">
    <location>
        <begin position="782"/>
        <end position="873"/>
    </location>
</feature>
<evidence type="ECO:0000256" key="2">
    <source>
        <dbReference type="SAM" id="MobiDB-lite"/>
    </source>
</evidence>
<dbReference type="InterPro" id="IPR051681">
    <property type="entry name" value="Ser/Thr_Kinases-Pseudokinases"/>
</dbReference>
<reference evidence="4 5" key="1">
    <citation type="submission" date="2024-02" db="EMBL/GenBank/DDBJ databases">
        <title>A draft genome for the cacao thread blight pathogen Marasmius crinis-equi.</title>
        <authorList>
            <person name="Cohen S.P."/>
            <person name="Baruah I.K."/>
            <person name="Amoako-Attah I."/>
            <person name="Bukari Y."/>
            <person name="Meinhardt L.W."/>
            <person name="Bailey B.A."/>
        </authorList>
    </citation>
    <scope>NUCLEOTIDE SEQUENCE [LARGE SCALE GENOMIC DNA]</scope>
    <source>
        <strain evidence="4 5">GH-76</strain>
    </source>
</reference>
<evidence type="ECO:0000256" key="1">
    <source>
        <dbReference type="PROSITE-ProRule" id="PRU10141"/>
    </source>
</evidence>
<dbReference type="CDD" id="cd21037">
    <property type="entry name" value="MLKL_NTD"/>
    <property type="match status" value="1"/>
</dbReference>
<feature type="compositionally biased region" description="Basic and acidic residues" evidence="2">
    <location>
        <begin position="136"/>
        <end position="145"/>
    </location>
</feature>
<gene>
    <name evidence="4" type="ORF">V5O48_011438</name>
</gene>
<dbReference type="PANTHER" id="PTHR44329">
    <property type="entry name" value="SERINE/THREONINE-PROTEIN KINASE TNNI3K-RELATED"/>
    <property type="match status" value="1"/>
</dbReference>
<dbReference type="PROSITE" id="PS00107">
    <property type="entry name" value="PROTEIN_KINASE_ATP"/>
    <property type="match status" value="1"/>
</dbReference>
<dbReference type="Pfam" id="PF07714">
    <property type="entry name" value="PK_Tyr_Ser-Thr"/>
    <property type="match status" value="1"/>
</dbReference>
<dbReference type="PANTHER" id="PTHR44329:SF214">
    <property type="entry name" value="PROTEIN KINASE DOMAIN-CONTAINING PROTEIN"/>
    <property type="match status" value="1"/>
</dbReference>
<keyword evidence="1" id="KW-0547">Nucleotide-binding</keyword>
<feature type="compositionally biased region" description="Polar residues" evidence="2">
    <location>
        <begin position="441"/>
        <end position="454"/>
    </location>
</feature>
<comment type="caution">
    <text evidence="4">The sequence shown here is derived from an EMBL/GenBank/DDBJ whole genome shotgun (WGS) entry which is preliminary data.</text>
</comment>
<feature type="compositionally biased region" description="Low complexity" evidence="2">
    <location>
        <begin position="16"/>
        <end position="40"/>
    </location>
</feature>
<dbReference type="PROSITE" id="PS50011">
    <property type="entry name" value="PROTEIN_KINASE_DOM"/>
    <property type="match status" value="1"/>
</dbReference>
<keyword evidence="5" id="KW-1185">Reference proteome</keyword>
<name>A0ABR3F5W1_9AGAR</name>
<feature type="region of interest" description="Disordered" evidence="2">
    <location>
        <begin position="387"/>
        <end position="456"/>
    </location>
</feature>
<feature type="compositionally biased region" description="Low complexity" evidence="2">
    <location>
        <begin position="48"/>
        <end position="79"/>
    </location>
</feature>
<dbReference type="SUPFAM" id="SSF56112">
    <property type="entry name" value="Protein kinase-like (PK-like)"/>
    <property type="match status" value="1"/>
</dbReference>
<protein>
    <recommendedName>
        <fullName evidence="3">Protein kinase domain-containing protein</fullName>
    </recommendedName>
</protein>
<feature type="region of interest" description="Disordered" evidence="2">
    <location>
        <begin position="16"/>
        <end position="145"/>
    </location>
</feature>
<organism evidence="4 5">
    <name type="scientific">Marasmius crinis-equi</name>
    <dbReference type="NCBI Taxonomy" id="585013"/>
    <lineage>
        <taxon>Eukaryota</taxon>
        <taxon>Fungi</taxon>
        <taxon>Dikarya</taxon>
        <taxon>Basidiomycota</taxon>
        <taxon>Agaricomycotina</taxon>
        <taxon>Agaricomycetes</taxon>
        <taxon>Agaricomycetidae</taxon>
        <taxon>Agaricales</taxon>
        <taxon>Marasmiineae</taxon>
        <taxon>Marasmiaceae</taxon>
        <taxon>Marasmius</taxon>
    </lineage>
</organism>
<dbReference type="InterPro" id="IPR000719">
    <property type="entry name" value="Prot_kinase_dom"/>
</dbReference>
<dbReference type="InterPro" id="IPR017441">
    <property type="entry name" value="Protein_kinase_ATP_BS"/>
</dbReference>
<dbReference type="Gene3D" id="1.20.930.20">
    <property type="entry name" value="Adaptor protein Cbl, N-terminal domain"/>
    <property type="match status" value="1"/>
</dbReference>
<keyword evidence="1" id="KW-0067">ATP-binding</keyword>
<feature type="compositionally biased region" description="Low complexity" evidence="2">
    <location>
        <begin position="644"/>
        <end position="660"/>
    </location>
</feature>
<evidence type="ECO:0000313" key="5">
    <source>
        <dbReference type="Proteomes" id="UP001465976"/>
    </source>
</evidence>
<dbReference type="Gene3D" id="3.30.200.20">
    <property type="entry name" value="Phosphorylase Kinase, domain 1"/>
    <property type="match status" value="1"/>
</dbReference>
<feature type="compositionally biased region" description="Basic and acidic residues" evidence="2">
    <location>
        <begin position="159"/>
        <end position="174"/>
    </location>
</feature>
<evidence type="ECO:0000259" key="3">
    <source>
        <dbReference type="PROSITE" id="PS50011"/>
    </source>
</evidence>
<feature type="non-terminal residue" evidence="4">
    <location>
        <position position="873"/>
    </location>
</feature>